<keyword evidence="3 7" id="KW-0812">Transmembrane</keyword>
<evidence type="ECO:0000256" key="2">
    <source>
        <dbReference type="ARBA" id="ARBA00009853"/>
    </source>
</evidence>
<evidence type="ECO:0000313" key="9">
    <source>
        <dbReference type="EMBL" id="MFD2205918.1"/>
    </source>
</evidence>
<sequence>MSGPDDITPGFDPKGTPVEKPVNEVSTDKASKNLAAQDRSTENVKGAVLMIFGMAAFVGNVTLMKLVSFELSLFQAIFLRGCFAAVVLGGLAFYRRELFIKVSSTDAKVLSIRIVGEIGASLCYFMALFNMPIANVTAILQALPLVITLGAAIFFGETIGWRRYGGIVLGFVGILIIVQPGTDGFSVYSLWALASMFSVAIRDLATRRFSSGLPSLFVAFATMVCVTLVAGLLTPTMEWKPVSLNTVGMLAGAAIFIMVVHITLIQAMRVGEVAFVTPFRYTVMIWAIALGYFIFDETPENTTLIGCSLLILTGIYSFWRERKVVKENLDDVDVIPIK</sequence>
<evidence type="ECO:0000313" key="10">
    <source>
        <dbReference type="Proteomes" id="UP001597294"/>
    </source>
</evidence>
<dbReference type="SUPFAM" id="SSF103481">
    <property type="entry name" value="Multidrug resistance efflux transporter EmrE"/>
    <property type="match status" value="2"/>
</dbReference>
<protein>
    <submittedName>
        <fullName evidence="9">DMT family transporter</fullName>
    </submittedName>
</protein>
<feature type="region of interest" description="Disordered" evidence="6">
    <location>
        <begin position="1"/>
        <end position="25"/>
    </location>
</feature>
<evidence type="ECO:0000256" key="4">
    <source>
        <dbReference type="ARBA" id="ARBA00022989"/>
    </source>
</evidence>
<dbReference type="Pfam" id="PF00892">
    <property type="entry name" value="EamA"/>
    <property type="match status" value="2"/>
</dbReference>
<name>A0ABW5BIF0_9PROT</name>
<comment type="caution">
    <text evidence="9">The sequence shown here is derived from an EMBL/GenBank/DDBJ whole genome shotgun (WGS) entry which is preliminary data.</text>
</comment>
<feature type="transmembrane region" description="Helical" evidence="7">
    <location>
        <begin position="139"/>
        <end position="156"/>
    </location>
</feature>
<feature type="transmembrane region" description="Helical" evidence="7">
    <location>
        <begin position="114"/>
        <end position="133"/>
    </location>
</feature>
<gene>
    <name evidence="9" type="ORF">ACFSKO_09860</name>
</gene>
<dbReference type="PANTHER" id="PTHR22911">
    <property type="entry name" value="ACYL-MALONYL CONDENSING ENZYME-RELATED"/>
    <property type="match status" value="1"/>
</dbReference>
<dbReference type="RefSeq" id="WP_380250992.1">
    <property type="nucleotide sequence ID" value="NZ_JBHUII010000004.1"/>
</dbReference>
<evidence type="ECO:0000256" key="5">
    <source>
        <dbReference type="ARBA" id="ARBA00023136"/>
    </source>
</evidence>
<evidence type="ECO:0000256" key="7">
    <source>
        <dbReference type="SAM" id="Phobius"/>
    </source>
</evidence>
<keyword evidence="5 7" id="KW-0472">Membrane</keyword>
<dbReference type="PANTHER" id="PTHR22911:SF6">
    <property type="entry name" value="SOLUTE CARRIER FAMILY 35 MEMBER G1"/>
    <property type="match status" value="1"/>
</dbReference>
<keyword evidence="4 7" id="KW-1133">Transmembrane helix</keyword>
<dbReference type="Gene3D" id="1.10.3730.20">
    <property type="match status" value="1"/>
</dbReference>
<feature type="transmembrane region" description="Helical" evidence="7">
    <location>
        <begin position="279"/>
        <end position="295"/>
    </location>
</feature>
<feature type="transmembrane region" description="Helical" evidence="7">
    <location>
        <begin position="213"/>
        <end position="234"/>
    </location>
</feature>
<dbReference type="EMBL" id="JBHUII010000004">
    <property type="protein sequence ID" value="MFD2205918.1"/>
    <property type="molecule type" value="Genomic_DNA"/>
</dbReference>
<evidence type="ECO:0000259" key="8">
    <source>
        <dbReference type="Pfam" id="PF00892"/>
    </source>
</evidence>
<feature type="domain" description="EamA" evidence="8">
    <location>
        <begin position="190"/>
        <end position="312"/>
    </location>
</feature>
<reference evidence="10" key="1">
    <citation type="journal article" date="2019" name="Int. J. Syst. Evol. Microbiol.">
        <title>The Global Catalogue of Microorganisms (GCM) 10K type strain sequencing project: providing services to taxonomists for standard genome sequencing and annotation.</title>
        <authorList>
            <consortium name="The Broad Institute Genomics Platform"/>
            <consortium name="The Broad Institute Genome Sequencing Center for Infectious Disease"/>
            <person name="Wu L."/>
            <person name="Ma J."/>
        </authorList>
    </citation>
    <scope>NUCLEOTIDE SEQUENCE [LARGE SCALE GENOMIC DNA]</scope>
    <source>
        <strain evidence="10">CGMCC 4.7192</strain>
    </source>
</reference>
<evidence type="ECO:0000256" key="6">
    <source>
        <dbReference type="SAM" id="MobiDB-lite"/>
    </source>
</evidence>
<dbReference type="InterPro" id="IPR000620">
    <property type="entry name" value="EamA_dom"/>
</dbReference>
<dbReference type="InterPro" id="IPR037185">
    <property type="entry name" value="EmrE-like"/>
</dbReference>
<feature type="transmembrane region" description="Helical" evidence="7">
    <location>
        <begin position="47"/>
        <end position="67"/>
    </location>
</feature>
<feature type="transmembrane region" description="Helical" evidence="7">
    <location>
        <begin position="246"/>
        <end position="267"/>
    </location>
</feature>
<evidence type="ECO:0000256" key="1">
    <source>
        <dbReference type="ARBA" id="ARBA00004141"/>
    </source>
</evidence>
<dbReference type="Proteomes" id="UP001597294">
    <property type="component" value="Unassembled WGS sequence"/>
</dbReference>
<keyword evidence="10" id="KW-1185">Reference proteome</keyword>
<feature type="transmembrane region" description="Helical" evidence="7">
    <location>
        <begin position="301"/>
        <end position="319"/>
    </location>
</feature>
<feature type="domain" description="EamA" evidence="8">
    <location>
        <begin position="45"/>
        <end position="178"/>
    </location>
</feature>
<comment type="subcellular location">
    <subcellularLocation>
        <location evidence="1">Membrane</location>
        <topology evidence="1">Multi-pass membrane protein</topology>
    </subcellularLocation>
</comment>
<proteinExistence type="inferred from homology"/>
<feature type="transmembrane region" description="Helical" evidence="7">
    <location>
        <begin position="73"/>
        <end position="94"/>
    </location>
</feature>
<organism evidence="9 10">
    <name type="scientific">Kiloniella antarctica</name>
    <dbReference type="NCBI Taxonomy" id="1550907"/>
    <lineage>
        <taxon>Bacteria</taxon>
        <taxon>Pseudomonadati</taxon>
        <taxon>Pseudomonadota</taxon>
        <taxon>Alphaproteobacteria</taxon>
        <taxon>Rhodospirillales</taxon>
        <taxon>Kiloniellaceae</taxon>
        <taxon>Kiloniella</taxon>
    </lineage>
</organism>
<accession>A0ABW5BIF0</accession>
<comment type="similarity">
    <text evidence="2">Belongs to the drug/metabolite transporter (DMT) superfamily. 10 TMS drug/metabolite exporter (DME) (TC 2.A.7.3) family.</text>
</comment>
<evidence type="ECO:0000256" key="3">
    <source>
        <dbReference type="ARBA" id="ARBA00022692"/>
    </source>
</evidence>